<reference evidence="6 7" key="1">
    <citation type="submission" date="2021-06" db="EMBL/GenBank/DDBJ databases">
        <title>Caerostris darwini draft genome.</title>
        <authorList>
            <person name="Kono N."/>
            <person name="Arakawa K."/>
        </authorList>
    </citation>
    <scope>NUCLEOTIDE SEQUENCE [LARGE SCALE GENOMIC DNA]</scope>
</reference>
<organism evidence="6 7">
    <name type="scientific">Caerostris darwini</name>
    <dbReference type="NCBI Taxonomy" id="1538125"/>
    <lineage>
        <taxon>Eukaryota</taxon>
        <taxon>Metazoa</taxon>
        <taxon>Ecdysozoa</taxon>
        <taxon>Arthropoda</taxon>
        <taxon>Chelicerata</taxon>
        <taxon>Arachnida</taxon>
        <taxon>Araneae</taxon>
        <taxon>Araneomorphae</taxon>
        <taxon>Entelegynae</taxon>
        <taxon>Araneoidea</taxon>
        <taxon>Araneidae</taxon>
        <taxon>Caerostris</taxon>
    </lineage>
</organism>
<dbReference type="EMBL" id="BPLQ01012086">
    <property type="protein sequence ID" value="GIY62443.1"/>
    <property type="molecule type" value="Genomic_DNA"/>
</dbReference>
<dbReference type="InterPro" id="IPR035965">
    <property type="entry name" value="PAS-like_dom_sf"/>
</dbReference>
<dbReference type="PANTHER" id="PTHR23043:SF17">
    <property type="entry name" value="PROTEIN SIMILAR"/>
    <property type="match status" value="1"/>
</dbReference>
<dbReference type="Proteomes" id="UP001054837">
    <property type="component" value="Unassembled WGS sequence"/>
</dbReference>
<keyword evidence="2" id="KW-0804">Transcription</keyword>
<dbReference type="GO" id="GO:0000977">
    <property type="term" value="F:RNA polymerase II transcription regulatory region sequence-specific DNA binding"/>
    <property type="evidence" value="ECO:0007669"/>
    <property type="project" value="TreeGrafter"/>
</dbReference>
<feature type="region of interest" description="Disordered" evidence="4">
    <location>
        <begin position="419"/>
        <end position="461"/>
    </location>
</feature>
<keyword evidence="1" id="KW-0805">Transcription regulation</keyword>
<feature type="compositionally biased region" description="Basic and acidic residues" evidence="4">
    <location>
        <begin position="323"/>
        <end position="334"/>
    </location>
</feature>
<feature type="compositionally biased region" description="Low complexity" evidence="4">
    <location>
        <begin position="297"/>
        <end position="313"/>
    </location>
</feature>
<evidence type="ECO:0000256" key="3">
    <source>
        <dbReference type="ARBA" id="ARBA00023242"/>
    </source>
</evidence>
<dbReference type="PANTHER" id="PTHR23043">
    <property type="entry name" value="HYPOXIA-INDUCIBLE FACTOR 1 ALPHA"/>
    <property type="match status" value="1"/>
</dbReference>
<accession>A0AAV4UXF9</accession>
<feature type="region of interest" description="Disordered" evidence="4">
    <location>
        <begin position="255"/>
        <end position="403"/>
    </location>
</feature>
<dbReference type="Pfam" id="PF08778">
    <property type="entry name" value="HIF-1a_CTAD"/>
    <property type="match status" value="1"/>
</dbReference>
<proteinExistence type="predicted"/>
<keyword evidence="3" id="KW-0539">Nucleus</keyword>
<protein>
    <recommendedName>
        <fullName evidence="5">HIF-1 alpha C-terminal transactivation domain-containing protein</fullName>
    </recommendedName>
</protein>
<feature type="region of interest" description="Disordered" evidence="4">
    <location>
        <begin position="190"/>
        <end position="209"/>
    </location>
</feature>
<dbReference type="GO" id="GO:0010557">
    <property type="term" value="P:positive regulation of macromolecule biosynthetic process"/>
    <property type="evidence" value="ECO:0007669"/>
    <property type="project" value="UniProtKB-ARBA"/>
</dbReference>
<evidence type="ECO:0000313" key="6">
    <source>
        <dbReference type="EMBL" id="GIY62443.1"/>
    </source>
</evidence>
<dbReference type="Gene3D" id="3.30.450.20">
    <property type="entry name" value="PAS domain"/>
    <property type="match status" value="1"/>
</dbReference>
<sequence length="568" mass="63577">MLYLSVRYLLIRRSLTQLWSFLYVFSKGQVETKYYRFLAKNGGHAWLLTQATVIYENGCTKPECVVCLNYVLSKIENQNEIVSEEQEVAAQVSCPEETFQETDPLCTTISIFTPKTVMSKDFLNFPDTDILLFQESQKDPKLHLFTDDLFSDDPCSIESGICDDPFSYRDDSLSSPSYCGTPESCFNVRGSNSASPNTPDSGSLSDIPSLDPIDEFSNLDLKFTMPPSDKDSDCFEEDLEDLDFRAPFIPTQMDDDFPLISPSSSVMWGPQEPLPKKSCMNRISEPEPQQSAPKQNSLSDSSVKSSLAALLQSDLKKSPPNKPQDKNNRRETTFQKKWPSPSMDKAGSLKQQRNFTPTKSYNGGHIIMLDSLPVKKQPTKTSASQRRNERRTPPFGSHTAMVKVNDRLIKVQVSVSELPTTSIEHKQPFPSPPDPPPKRTSPSQLGPIESPKRLKLENGFPNSHINKDSVLMNLLVCGEDASRGYLSSSSNRYFENKYEPSLLSLSSNENDKTVLLSTDSELLDSLLQDVHQFDSEISAPLQSSHLLQGDDLLTALDQPILRNVPTLV</sequence>
<name>A0AAV4UXF9_9ARAC</name>
<evidence type="ECO:0000256" key="1">
    <source>
        <dbReference type="ARBA" id="ARBA00023015"/>
    </source>
</evidence>
<dbReference type="SUPFAM" id="SSF55785">
    <property type="entry name" value="PYP-like sensor domain (PAS domain)"/>
    <property type="match status" value="1"/>
</dbReference>
<comment type="caution">
    <text evidence="6">The sequence shown here is derived from an EMBL/GenBank/DDBJ whole genome shotgun (WGS) entry which is preliminary data.</text>
</comment>
<evidence type="ECO:0000313" key="7">
    <source>
        <dbReference type="Proteomes" id="UP001054837"/>
    </source>
</evidence>
<feature type="compositionally biased region" description="Polar residues" evidence="4">
    <location>
        <begin position="349"/>
        <end position="361"/>
    </location>
</feature>
<feature type="compositionally biased region" description="Polar residues" evidence="4">
    <location>
        <begin position="190"/>
        <end position="206"/>
    </location>
</feature>
<gene>
    <name evidence="6" type="primary">AVEN_250749_1</name>
    <name evidence="6" type="ORF">CDAR_50631</name>
</gene>
<feature type="compositionally biased region" description="Pro residues" evidence="4">
    <location>
        <begin position="429"/>
        <end position="439"/>
    </location>
</feature>
<feature type="domain" description="HIF-1 alpha C-terminal transactivation" evidence="5">
    <location>
        <begin position="530"/>
        <end position="558"/>
    </location>
</feature>
<dbReference type="InterPro" id="IPR014887">
    <property type="entry name" value="HIF-1_CTAD"/>
</dbReference>
<dbReference type="GO" id="GO:0071456">
    <property type="term" value="P:cellular response to hypoxia"/>
    <property type="evidence" value="ECO:0007669"/>
    <property type="project" value="TreeGrafter"/>
</dbReference>
<evidence type="ECO:0000256" key="4">
    <source>
        <dbReference type="SAM" id="MobiDB-lite"/>
    </source>
</evidence>
<evidence type="ECO:0000256" key="2">
    <source>
        <dbReference type="ARBA" id="ARBA00023163"/>
    </source>
</evidence>
<feature type="compositionally biased region" description="Polar residues" evidence="4">
    <location>
        <begin position="287"/>
        <end position="296"/>
    </location>
</feature>
<evidence type="ECO:0000259" key="5">
    <source>
        <dbReference type="Pfam" id="PF08778"/>
    </source>
</evidence>
<keyword evidence="7" id="KW-1185">Reference proteome</keyword>
<dbReference type="GO" id="GO:0000981">
    <property type="term" value="F:DNA-binding transcription factor activity, RNA polymerase II-specific"/>
    <property type="evidence" value="ECO:0007669"/>
    <property type="project" value="TreeGrafter"/>
</dbReference>
<dbReference type="AlphaFoldDB" id="A0AAV4UXF9"/>